<accession>L8HJ91</accession>
<dbReference type="NCBIfam" id="NF006133">
    <property type="entry name" value="PRK08278.1"/>
    <property type="match status" value="1"/>
</dbReference>
<name>L8HJ91_ACACF</name>
<dbReference type="GO" id="GO:0005777">
    <property type="term" value="C:peroxisome"/>
    <property type="evidence" value="ECO:0007669"/>
    <property type="project" value="UniProtKB-SubCell"/>
</dbReference>
<evidence type="ECO:0000256" key="2">
    <source>
        <dbReference type="ARBA" id="ARBA00004275"/>
    </source>
</evidence>
<gene>
    <name evidence="9" type="ORF">ACA1_290620</name>
</gene>
<evidence type="ECO:0000256" key="8">
    <source>
        <dbReference type="ARBA" id="ARBA00040243"/>
    </source>
</evidence>
<dbReference type="OMA" id="WWSSVAN"/>
<dbReference type="GO" id="GO:0005739">
    <property type="term" value="C:mitochondrion"/>
    <property type="evidence" value="ECO:0007669"/>
    <property type="project" value="UniProtKB-SubCell"/>
</dbReference>
<evidence type="ECO:0000256" key="1">
    <source>
        <dbReference type="ARBA" id="ARBA00004173"/>
    </source>
</evidence>
<keyword evidence="4" id="KW-0521">NADP</keyword>
<dbReference type="Proteomes" id="UP000011083">
    <property type="component" value="Unassembled WGS sequence"/>
</dbReference>
<dbReference type="PANTHER" id="PTHR42808">
    <property type="entry name" value="HYDROXYSTEROID DEHYDROGENASE-LIKE PROTEIN 2"/>
    <property type="match status" value="1"/>
</dbReference>
<evidence type="ECO:0000256" key="4">
    <source>
        <dbReference type="ARBA" id="ARBA00022857"/>
    </source>
</evidence>
<dbReference type="FunFam" id="3.40.50.720:FF:000301">
    <property type="entry name" value="Hydroxysteroid dehydrogenase like 2"/>
    <property type="match status" value="1"/>
</dbReference>
<dbReference type="AlphaFoldDB" id="L8HJ91"/>
<keyword evidence="10" id="KW-1185">Reference proteome</keyword>
<dbReference type="STRING" id="1257118.L8HJ91"/>
<keyword evidence="6" id="KW-0496">Mitochondrion</keyword>
<comment type="subcellular location">
    <subcellularLocation>
        <location evidence="1">Mitochondrion</location>
    </subcellularLocation>
    <subcellularLocation>
        <location evidence="2">Peroxisome</location>
    </subcellularLocation>
</comment>
<evidence type="ECO:0000256" key="6">
    <source>
        <dbReference type="ARBA" id="ARBA00023128"/>
    </source>
</evidence>
<organism evidence="9 10">
    <name type="scientific">Acanthamoeba castellanii (strain ATCC 30010 / Neff)</name>
    <dbReference type="NCBI Taxonomy" id="1257118"/>
    <lineage>
        <taxon>Eukaryota</taxon>
        <taxon>Amoebozoa</taxon>
        <taxon>Discosea</taxon>
        <taxon>Longamoebia</taxon>
        <taxon>Centramoebida</taxon>
        <taxon>Acanthamoebidae</taxon>
        <taxon>Acanthamoeba</taxon>
    </lineage>
</organism>
<dbReference type="Pfam" id="PF00106">
    <property type="entry name" value="adh_short"/>
    <property type="match status" value="1"/>
</dbReference>
<dbReference type="SUPFAM" id="SSF51735">
    <property type="entry name" value="NAD(P)-binding Rossmann-fold domains"/>
    <property type="match status" value="1"/>
</dbReference>
<dbReference type="CDD" id="cd09762">
    <property type="entry name" value="HSDL2_SDR_c"/>
    <property type="match status" value="1"/>
</dbReference>
<dbReference type="OrthoDB" id="5327538at2759"/>
<keyword evidence="5" id="KW-0560">Oxidoreductase</keyword>
<sequence>MNSNKIDLGLKGKTIFITGASRGIGLAIALRAAKEGANVIVASKTDSPHPALPGTIYSAAKEIEAAGGKALALKCDIRNEEDVKKAVEEGAKHFGGIDICINNASAIFPKGTLDVPVKRYDLMQGVNTRGTFITSQACLPYLIESAKKGRNPHILTLSPPLNIDAKWFKDHTAYTISKFGMSMCVLGMSAEFKDRGVAVNALWPKTGIATAAIRNVLGGDDLMNQCRTPDIMGDAAYYILTSPATECTGNFFVDEKVLRAVGQTNFDHYAYVPGTKEFWPDFFIEEQDGDGVGLRKARL</sequence>
<dbReference type="KEGG" id="acan:ACA1_290620"/>
<dbReference type="PANTHER" id="PTHR42808:SF3">
    <property type="entry name" value="HYDROXYSTEROID DEHYDROGENASE-LIKE PROTEIN 2"/>
    <property type="match status" value="1"/>
</dbReference>
<keyword evidence="7" id="KW-0576">Peroxisome</keyword>
<dbReference type="InterPro" id="IPR051935">
    <property type="entry name" value="HSDL2"/>
</dbReference>
<proteinExistence type="inferred from homology"/>
<dbReference type="Gene3D" id="3.40.50.720">
    <property type="entry name" value="NAD(P)-binding Rossmann-like Domain"/>
    <property type="match status" value="1"/>
</dbReference>
<dbReference type="VEuPathDB" id="AmoebaDB:ACA1_290620"/>
<evidence type="ECO:0000313" key="9">
    <source>
        <dbReference type="EMBL" id="ELR25287.1"/>
    </source>
</evidence>
<dbReference type="PRINTS" id="PR00081">
    <property type="entry name" value="GDHRDH"/>
</dbReference>
<dbReference type="GO" id="GO:0016491">
    <property type="term" value="F:oxidoreductase activity"/>
    <property type="evidence" value="ECO:0007669"/>
    <property type="project" value="UniProtKB-KW"/>
</dbReference>
<dbReference type="EMBL" id="KB007805">
    <property type="protein sequence ID" value="ELR25287.1"/>
    <property type="molecule type" value="Genomic_DNA"/>
</dbReference>
<dbReference type="GeneID" id="14926334"/>
<evidence type="ECO:0000313" key="10">
    <source>
        <dbReference type="Proteomes" id="UP000011083"/>
    </source>
</evidence>
<dbReference type="InterPro" id="IPR036291">
    <property type="entry name" value="NAD(P)-bd_dom_sf"/>
</dbReference>
<reference evidence="9 10" key="1">
    <citation type="journal article" date="2013" name="Genome Biol.">
        <title>Genome of Acanthamoeba castellanii highlights extensive lateral gene transfer and early evolution of tyrosine kinase signaling.</title>
        <authorList>
            <person name="Clarke M."/>
            <person name="Lohan A.J."/>
            <person name="Liu B."/>
            <person name="Lagkouvardos I."/>
            <person name="Roy S."/>
            <person name="Zafar N."/>
            <person name="Bertelli C."/>
            <person name="Schilde C."/>
            <person name="Kianianmomeni A."/>
            <person name="Burglin T.R."/>
            <person name="Frech C."/>
            <person name="Turcotte B."/>
            <person name="Kopec K.O."/>
            <person name="Synnott J.M."/>
            <person name="Choo C."/>
            <person name="Paponov I."/>
            <person name="Finkler A."/>
            <person name="Soon Heng Tan C."/>
            <person name="Hutchins A.P."/>
            <person name="Weinmeier T."/>
            <person name="Rattei T."/>
            <person name="Chu J.S."/>
            <person name="Gimenez G."/>
            <person name="Irimia M."/>
            <person name="Rigden D.J."/>
            <person name="Fitzpatrick D.A."/>
            <person name="Lorenzo-Morales J."/>
            <person name="Bateman A."/>
            <person name="Chiu C.H."/>
            <person name="Tang P."/>
            <person name="Hegemann P."/>
            <person name="Fromm H."/>
            <person name="Raoult D."/>
            <person name="Greub G."/>
            <person name="Miranda-Saavedra D."/>
            <person name="Chen N."/>
            <person name="Nash P."/>
            <person name="Ginger M.L."/>
            <person name="Horn M."/>
            <person name="Schaap P."/>
            <person name="Caler L."/>
            <person name="Loftus B."/>
        </authorList>
    </citation>
    <scope>NUCLEOTIDE SEQUENCE [LARGE SCALE GENOMIC DNA]</scope>
    <source>
        <strain evidence="9 10">Neff</strain>
    </source>
</reference>
<protein>
    <recommendedName>
        <fullName evidence="8">Hydroxysteroid dehydrogenase-like protein 2</fullName>
    </recommendedName>
</protein>
<evidence type="ECO:0000256" key="5">
    <source>
        <dbReference type="ARBA" id="ARBA00023002"/>
    </source>
</evidence>
<evidence type="ECO:0000256" key="7">
    <source>
        <dbReference type="ARBA" id="ARBA00023140"/>
    </source>
</evidence>
<dbReference type="RefSeq" id="XP_004368042.1">
    <property type="nucleotide sequence ID" value="XM_004367985.1"/>
</dbReference>
<dbReference type="InterPro" id="IPR002347">
    <property type="entry name" value="SDR_fam"/>
</dbReference>
<evidence type="ECO:0000256" key="3">
    <source>
        <dbReference type="ARBA" id="ARBA00006484"/>
    </source>
</evidence>
<comment type="similarity">
    <text evidence="3">Belongs to the short-chain dehydrogenases/reductases (SDR) family.</text>
</comment>